<evidence type="ECO:0000313" key="3">
    <source>
        <dbReference type="Proteomes" id="UP001470230"/>
    </source>
</evidence>
<feature type="compositionally biased region" description="Basic and acidic residues" evidence="1">
    <location>
        <begin position="9"/>
        <end position="29"/>
    </location>
</feature>
<sequence>MENQDNSNDDMHISNDEPKNDNQQFDKKDKLIQKLKAENQELNTKNREQAEQIKELSNILIQLQHDFNQLSISLDNSKMLHFEGIINSYRNSSKAGVYEEILIESSSIYMDDPKYSPRNAIIYEDQTKFFSTQNQKKSWISFNFQNYHAYIHHYSIRSYNGPRNSIHPKTWMLEGSNDKIHWVTLDNQKDCDYLNGKNLSHAFPIMSENNQAYQIIRLCQTDFNCANSDFLCFKSIEFYGVCEQIQI</sequence>
<dbReference type="InterPro" id="IPR008979">
    <property type="entry name" value="Galactose-bd-like_sf"/>
</dbReference>
<keyword evidence="3" id="KW-1185">Reference proteome</keyword>
<proteinExistence type="predicted"/>
<gene>
    <name evidence="2" type="ORF">M9Y10_041357</name>
</gene>
<evidence type="ECO:0000256" key="1">
    <source>
        <dbReference type="SAM" id="MobiDB-lite"/>
    </source>
</evidence>
<dbReference type="Proteomes" id="UP001470230">
    <property type="component" value="Unassembled WGS sequence"/>
</dbReference>
<protein>
    <recommendedName>
        <fullName evidence="4">F5/8 type C domain-containing protein</fullName>
    </recommendedName>
</protein>
<reference evidence="2 3" key="1">
    <citation type="submission" date="2024-04" db="EMBL/GenBank/DDBJ databases">
        <title>Tritrichomonas musculus Genome.</title>
        <authorList>
            <person name="Alves-Ferreira E."/>
            <person name="Grigg M."/>
            <person name="Lorenzi H."/>
            <person name="Galac M."/>
        </authorList>
    </citation>
    <scope>NUCLEOTIDE SEQUENCE [LARGE SCALE GENOMIC DNA]</scope>
    <source>
        <strain evidence="2 3">EAF2021</strain>
    </source>
</reference>
<dbReference type="EMBL" id="JAPFFF010000007">
    <property type="protein sequence ID" value="KAK8885900.1"/>
    <property type="molecule type" value="Genomic_DNA"/>
</dbReference>
<comment type="caution">
    <text evidence="2">The sequence shown here is derived from an EMBL/GenBank/DDBJ whole genome shotgun (WGS) entry which is preliminary data.</text>
</comment>
<evidence type="ECO:0000313" key="2">
    <source>
        <dbReference type="EMBL" id="KAK8885900.1"/>
    </source>
</evidence>
<dbReference type="SUPFAM" id="SSF49785">
    <property type="entry name" value="Galactose-binding domain-like"/>
    <property type="match status" value="1"/>
</dbReference>
<dbReference type="Gene3D" id="2.60.120.260">
    <property type="entry name" value="Galactose-binding domain-like"/>
    <property type="match status" value="1"/>
</dbReference>
<feature type="region of interest" description="Disordered" evidence="1">
    <location>
        <begin position="1"/>
        <end position="29"/>
    </location>
</feature>
<name>A0ABR2K430_9EUKA</name>
<accession>A0ABR2K430</accession>
<organism evidence="2 3">
    <name type="scientific">Tritrichomonas musculus</name>
    <dbReference type="NCBI Taxonomy" id="1915356"/>
    <lineage>
        <taxon>Eukaryota</taxon>
        <taxon>Metamonada</taxon>
        <taxon>Parabasalia</taxon>
        <taxon>Tritrichomonadida</taxon>
        <taxon>Tritrichomonadidae</taxon>
        <taxon>Tritrichomonas</taxon>
    </lineage>
</organism>
<evidence type="ECO:0008006" key="4">
    <source>
        <dbReference type="Google" id="ProtNLM"/>
    </source>
</evidence>